<evidence type="ECO:0000313" key="2">
    <source>
        <dbReference type="Proteomes" id="UP000030671"/>
    </source>
</evidence>
<dbReference type="RefSeq" id="XP_009545218.1">
    <property type="nucleotide sequence ID" value="XM_009546923.1"/>
</dbReference>
<sequence length="189" mass="21002">MDLLPANAIATLIIKNAVVGHDEYVLELKRFDVPDNFARPSFKLPPKGNVTLSCALDDCIGHGSSGVVFGTKSLDLQAPADGAGHGHALLPLVLKMGRKERCANLVHEAWFYEEMGVAIPRGYGLFFVKIPDREIRSGFRPWQGEYIGDYNPKPNTTPDDDDEAMAELVWRRNMLFVLVLERLEGGCLY</sequence>
<evidence type="ECO:0000313" key="1">
    <source>
        <dbReference type="EMBL" id="ETW82911.1"/>
    </source>
</evidence>
<dbReference type="AlphaFoldDB" id="W4KCX0"/>
<organism evidence="1 2">
    <name type="scientific">Heterobasidion irregulare (strain TC 32-1)</name>
    <dbReference type="NCBI Taxonomy" id="747525"/>
    <lineage>
        <taxon>Eukaryota</taxon>
        <taxon>Fungi</taxon>
        <taxon>Dikarya</taxon>
        <taxon>Basidiomycota</taxon>
        <taxon>Agaricomycotina</taxon>
        <taxon>Agaricomycetes</taxon>
        <taxon>Russulales</taxon>
        <taxon>Bondarzewiaceae</taxon>
        <taxon>Heterobasidion</taxon>
        <taxon>Heterobasidion annosum species complex</taxon>
    </lineage>
</organism>
<name>W4KCX0_HETIT</name>
<keyword evidence="2" id="KW-1185">Reference proteome</keyword>
<gene>
    <name evidence="1" type="ORF">HETIRDRAFT_458535</name>
</gene>
<accession>W4KCX0</accession>
<dbReference type="InParanoid" id="W4KCX0"/>
<dbReference type="KEGG" id="hir:HETIRDRAFT_458535"/>
<dbReference type="EMBL" id="KI925457">
    <property type="protein sequence ID" value="ETW82911.1"/>
    <property type="molecule type" value="Genomic_DNA"/>
</dbReference>
<dbReference type="Proteomes" id="UP000030671">
    <property type="component" value="Unassembled WGS sequence"/>
</dbReference>
<protein>
    <submittedName>
        <fullName evidence="1">Uncharacterized protein</fullName>
    </submittedName>
</protein>
<proteinExistence type="predicted"/>
<dbReference type="GeneID" id="20676919"/>
<dbReference type="HOGENOM" id="CLU_1434606_0_0_1"/>
<reference evidence="1 2" key="1">
    <citation type="journal article" date="2012" name="New Phytol.">
        <title>Insight into trade-off between wood decay and parasitism from the genome of a fungal forest pathogen.</title>
        <authorList>
            <person name="Olson A."/>
            <person name="Aerts A."/>
            <person name="Asiegbu F."/>
            <person name="Belbahri L."/>
            <person name="Bouzid O."/>
            <person name="Broberg A."/>
            <person name="Canback B."/>
            <person name="Coutinho P.M."/>
            <person name="Cullen D."/>
            <person name="Dalman K."/>
            <person name="Deflorio G."/>
            <person name="van Diepen L.T."/>
            <person name="Dunand C."/>
            <person name="Duplessis S."/>
            <person name="Durling M."/>
            <person name="Gonthier P."/>
            <person name="Grimwood J."/>
            <person name="Fossdal C.G."/>
            <person name="Hansson D."/>
            <person name="Henrissat B."/>
            <person name="Hietala A."/>
            <person name="Himmelstrand K."/>
            <person name="Hoffmeister D."/>
            <person name="Hogberg N."/>
            <person name="James T.Y."/>
            <person name="Karlsson M."/>
            <person name="Kohler A."/>
            <person name="Kues U."/>
            <person name="Lee Y.H."/>
            <person name="Lin Y.C."/>
            <person name="Lind M."/>
            <person name="Lindquist E."/>
            <person name="Lombard V."/>
            <person name="Lucas S."/>
            <person name="Lunden K."/>
            <person name="Morin E."/>
            <person name="Murat C."/>
            <person name="Park J."/>
            <person name="Raffaello T."/>
            <person name="Rouze P."/>
            <person name="Salamov A."/>
            <person name="Schmutz J."/>
            <person name="Solheim H."/>
            <person name="Stahlberg J."/>
            <person name="Velez H."/>
            <person name="de Vries R.P."/>
            <person name="Wiebenga A."/>
            <person name="Woodward S."/>
            <person name="Yakovlev I."/>
            <person name="Garbelotto M."/>
            <person name="Martin F."/>
            <person name="Grigoriev I.V."/>
            <person name="Stenlid J."/>
        </authorList>
    </citation>
    <scope>NUCLEOTIDE SEQUENCE [LARGE SCALE GENOMIC DNA]</scope>
    <source>
        <strain evidence="1 2">TC 32-1</strain>
    </source>
</reference>